<dbReference type="InterPro" id="IPR027450">
    <property type="entry name" value="AlkB-like"/>
</dbReference>
<feature type="binding site" evidence="1">
    <location>
        <position position="694"/>
    </location>
    <ligand>
        <name>2-oxoglutarate</name>
        <dbReference type="ChEBI" id="CHEBI:16810"/>
    </ligand>
</feature>
<dbReference type="GO" id="GO:0051747">
    <property type="term" value="F:cytosine C-5 DNA demethylase activity"/>
    <property type="evidence" value="ECO:0007669"/>
    <property type="project" value="TreeGrafter"/>
</dbReference>
<dbReference type="eggNOG" id="ENOG502RXJJ">
    <property type="taxonomic scope" value="Eukaryota"/>
</dbReference>
<dbReference type="STRING" id="1229662.W3XG74"/>
<dbReference type="KEGG" id="pfy:PFICI_03034"/>
<feature type="binding site" evidence="1">
    <location>
        <position position="688"/>
    </location>
    <ligand>
        <name>2-oxoglutarate</name>
        <dbReference type="ChEBI" id="CHEBI:16810"/>
    </ligand>
</feature>
<reference evidence="5" key="1">
    <citation type="journal article" date="2015" name="BMC Genomics">
        <title>Genomic and transcriptomic analysis of the endophytic fungus Pestalotiopsis fici reveals its lifestyle and high potential for synthesis of natural products.</title>
        <authorList>
            <person name="Wang X."/>
            <person name="Zhang X."/>
            <person name="Liu L."/>
            <person name="Xiang M."/>
            <person name="Wang W."/>
            <person name="Sun X."/>
            <person name="Che Y."/>
            <person name="Guo L."/>
            <person name="Liu G."/>
            <person name="Guo L."/>
            <person name="Wang C."/>
            <person name="Yin W.B."/>
            <person name="Stadler M."/>
            <person name="Zhang X."/>
            <person name="Liu X."/>
        </authorList>
    </citation>
    <scope>NUCLEOTIDE SEQUENCE [LARGE SCALE GENOMIC DNA]</scope>
    <source>
        <strain evidence="5">W106-1 / CGMCC3.15140</strain>
    </source>
</reference>
<dbReference type="InterPro" id="IPR032852">
    <property type="entry name" value="ALKBH2"/>
</dbReference>
<evidence type="ECO:0000256" key="2">
    <source>
        <dbReference type="SAM" id="MobiDB-lite"/>
    </source>
</evidence>
<dbReference type="InterPro" id="IPR005123">
    <property type="entry name" value="Oxoglu/Fe-dep_dioxygenase_dom"/>
</dbReference>
<protein>
    <recommendedName>
        <fullName evidence="3">Fe2OG dioxygenase domain-containing protein</fullName>
    </recommendedName>
</protein>
<proteinExistence type="predicted"/>
<evidence type="ECO:0000259" key="3">
    <source>
        <dbReference type="PROSITE" id="PS51471"/>
    </source>
</evidence>
<name>W3XG74_PESFW</name>
<dbReference type="PANTHER" id="PTHR31573">
    <property type="entry name" value="ALPHA-KETOGLUTARATE-DEPENDENT DIOXYGENASE ALKB HOMOLOG 2"/>
    <property type="match status" value="1"/>
</dbReference>
<dbReference type="PANTHER" id="PTHR31573:SF4">
    <property type="entry name" value="FE2OG DIOXYGENASE DOMAIN-CONTAINING PROTEIN"/>
    <property type="match status" value="1"/>
</dbReference>
<dbReference type="Pfam" id="PF13532">
    <property type="entry name" value="2OG-FeII_Oxy_2"/>
    <property type="match status" value="1"/>
</dbReference>
<dbReference type="AlphaFoldDB" id="W3XG74"/>
<keyword evidence="5" id="KW-1185">Reference proteome</keyword>
<evidence type="ECO:0000313" key="5">
    <source>
        <dbReference type="Proteomes" id="UP000030651"/>
    </source>
</evidence>
<dbReference type="Gene3D" id="2.60.120.590">
    <property type="entry name" value="Alpha-ketoglutarate-dependent dioxygenase AlkB-like"/>
    <property type="match status" value="1"/>
</dbReference>
<accession>W3XG74</accession>
<dbReference type="GO" id="GO:0035516">
    <property type="term" value="F:broad specificity oxidative DNA demethylase activity"/>
    <property type="evidence" value="ECO:0007669"/>
    <property type="project" value="TreeGrafter"/>
</dbReference>
<evidence type="ECO:0000256" key="1">
    <source>
        <dbReference type="PIRSR" id="PIRSR632852-1"/>
    </source>
</evidence>
<feature type="compositionally biased region" description="Polar residues" evidence="2">
    <location>
        <begin position="72"/>
        <end position="81"/>
    </location>
</feature>
<evidence type="ECO:0000313" key="4">
    <source>
        <dbReference type="EMBL" id="ETS85009.1"/>
    </source>
</evidence>
<feature type="domain" description="Fe2OG dioxygenase" evidence="3">
    <location>
        <begin position="591"/>
        <end position="697"/>
    </location>
</feature>
<dbReference type="SUPFAM" id="SSF51197">
    <property type="entry name" value="Clavaminate synthase-like"/>
    <property type="match status" value="1"/>
</dbReference>
<feature type="binding site" evidence="1">
    <location>
        <position position="679"/>
    </location>
    <ligand>
        <name>2-oxoglutarate</name>
        <dbReference type="ChEBI" id="CHEBI:16810"/>
    </ligand>
</feature>
<sequence>MDIEQSSRKRKLSDLELSDDDPDTSLPAKRPDQELFPEIPVNTVDTFRSDLSGAGDATDFCELFEDNHDNGSDQPTNNTTPAIDDAFTPASIDDSEDTAYSSPVALQHPTVWAKTRSALCDALPYFRCHEGGNYHIDRVTLGLLLDSNGSPRDYMDGTVIITAVGGGRVAIDKTGKRASVEDQDESARNYQYLKATMPNQNASDESPGRTVVVIAGKNNDHANVSEEYCVLGEYQVTDLWLEKFPDSVQTSVAVASWMVRLEKVEFNKSSWFKPKSTSHDVVAGQYKCPSLECISCGKESKQIYDKGWACLHNTCARAFIFQVVSNGQVEERRLGFNEIQYSAEFLYERTLLPAEATRQDLIPPLPTIDNSISFGTEAEFKRGMVCPLCKCASRRISWHGWKCENTESCNFTHMVQTRPYPLQEIARETRKVKSRYKQGSFTDSLVKCYDRLLEGYATQVYTFPDEAGQTCGTAIVLRATEEICAKEDGPDALYMAMQDRNVDLKLERSAARHTGKRHEELCSHFTSNFGAPYKFGVAVKTVAFRDAPEPILRGVSQLSWAQRVSIEDTKSMIEEEGITYSSTSMTLKSEPFNELLALGYFESSVINYHDDGEKDLGPTVATLSLGSPSIMRFRPKKKSKVGPEVKNLRSLKPAVVSIPLYHGDIVIMHGTELQKNYEHEVKPKGKLRFAMTSRYIMSNSWSEERRQDTMEKSKLPLDFEKLAYGGVTIDIQS</sequence>
<dbReference type="HOGENOM" id="CLU_012627_1_0_1"/>
<feature type="region of interest" description="Disordered" evidence="2">
    <location>
        <begin position="1"/>
        <end position="37"/>
    </location>
</feature>
<dbReference type="GeneID" id="19268047"/>
<dbReference type="PROSITE" id="PS51471">
    <property type="entry name" value="FE2OG_OXY"/>
    <property type="match status" value="1"/>
</dbReference>
<dbReference type="OMA" id="GMPYKYV"/>
<feature type="binding site" evidence="1">
    <location>
        <position position="609"/>
    </location>
    <ligand>
        <name>2-oxoglutarate</name>
        <dbReference type="ChEBI" id="CHEBI:16810"/>
    </ligand>
</feature>
<dbReference type="OrthoDB" id="2163491at2759"/>
<dbReference type="Proteomes" id="UP000030651">
    <property type="component" value="Unassembled WGS sequence"/>
</dbReference>
<feature type="binding site" evidence="1">
    <location>
        <position position="600"/>
    </location>
    <ligand>
        <name>2-oxoglutarate</name>
        <dbReference type="ChEBI" id="CHEBI:16810"/>
    </ligand>
</feature>
<gene>
    <name evidence="4" type="ORF">PFICI_03034</name>
</gene>
<organism evidence="4 5">
    <name type="scientific">Pestalotiopsis fici (strain W106-1 / CGMCC3.15140)</name>
    <dbReference type="NCBI Taxonomy" id="1229662"/>
    <lineage>
        <taxon>Eukaryota</taxon>
        <taxon>Fungi</taxon>
        <taxon>Dikarya</taxon>
        <taxon>Ascomycota</taxon>
        <taxon>Pezizomycotina</taxon>
        <taxon>Sordariomycetes</taxon>
        <taxon>Xylariomycetidae</taxon>
        <taxon>Amphisphaeriales</taxon>
        <taxon>Sporocadaceae</taxon>
        <taxon>Pestalotiopsis</taxon>
    </lineage>
</organism>
<dbReference type="RefSeq" id="XP_007829806.1">
    <property type="nucleotide sequence ID" value="XM_007831615.1"/>
</dbReference>
<feature type="binding site" evidence="1">
    <location>
        <position position="692"/>
    </location>
    <ligand>
        <name>2-oxoglutarate</name>
        <dbReference type="ChEBI" id="CHEBI:16810"/>
    </ligand>
</feature>
<feature type="region of interest" description="Disordered" evidence="2">
    <location>
        <begin position="63"/>
        <end position="98"/>
    </location>
</feature>
<dbReference type="GO" id="GO:0008198">
    <property type="term" value="F:ferrous iron binding"/>
    <property type="evidence" value="ECO:0007669"/>
    <property type="project" value="TreeGrafter"/>
</dbReference>
<dbReference type="GO" id="GO:0006307">
    <property type="term" value="P:DNA alkylation repair"/>
    <property type="evidence" value="ECO:0007669"/>
    <property type="project" value="TreeGrafter"/>
</dbReference>
<dbReference type="InterPro" id="IPR037151">
    <property type="entry name" value="AlkB-like_sf"/>
</dbReference>
<dbReference type="EMBL" id="KI912110">
    <property type="protein sequence ID" value="ETS85009.1"/>
    <property type="molecule type" value="Genomic_DNA"/>
</dbReference>
<dbReference type="InParanoid" id="W3XG74"/>